<organism evidence="1 2">
    <name type="scientific">Pseudomonas gingeri</name>
    <dbReference type="NCBI Taxonomy" id="117681"/>
    <lineage>
        <taxon>Bacteria</taxon>
        <taxon>Pseudomonadati</taxon>
        <taxon>Pseudomonadota</taxon>
        <taxon>Gammaproteobacteria</taxon>
        <taxon>Pseudomonadales</taxon>
        <taxon>Pseudomonadaceae</taxon>
        <taxon>Pseudomonas</taxon>
    </lineage>
</organism>
<reference evidence="1 2" key="1">
    <citation type="submission" date="2020-04" db="EMBL/GenBank/DDBJ databases">
        <title>Molecular characterization of pseudomonads from Agaricus bisporus reveal novel blotch 2 pathogens in Western Europe.</title>
        <authorList>
            <person name="Taparia T."/>
            <person name="Krijger M."/>
            <person name="Haynes E."/>
            <person name="Elpinstone J.G."/>
            <person name="Noble R."/>
            <person name="Van Der Wolf J."/>
        </authorList>
    </citation>
    <scope>NUCLEOTIDE SEQUENCE [LARGE SCALE GENOMIC DNA]</scope>
    <source>
        <strain evidence="1 2">H7001</strain>
    </source>
</reference>
<dbReference type="AlphaFoldDB" id="A0A7Y7XEI0"/>
<proteinExistence type="predicted"/>
<evidence type="ECO:0000313" key="2">
    <source>
        <dbReference type="Proteomes" id="UP000539985"/>
    </source>
</evidence>
<dbReference type="RefSeq" id="WP_177104014.1">
    <property type="nucleotide sequence ID" value="NZ_JACAQB010000009.1"/>
</dbReference>
<gene>
    <name evidence="1" type="ORF">HX882_20895</name>
</gene>
<accession>A0A7Y7XEI0</accession>
<dbReference type="Proteomes" id="UP000539985">
    <property type="component" value="Unassembled WGS sequence"/>
</dbReference>
<sequence length="176" mass="18988">MNATLGSALTTSKQSNGFVVKNPNQVINSFTIRDKDSAAATLKLNGTDQINQLKDLLKNYDMTPISTNDLAKIGSMLYQNGLIDEQVDSMFISGNNAFDANGQQTDKDVKFNAIAMFNEMLTATQGVAKANPEFAMESQQGYQVALHSLVGANQAINALAYFSNSPHSNLSVSERA</sequence>
<protein>
    <submittedName>
        <fullName evidence="1">Uncharacterized protein</fullName>
    </submittedName>
</protein>
<evidence type="ECO:0000313" key="1">
    <source>
        <dbReference type="EMBL" id="NWB98360.1"/>
    </source>
</evidence>
<comment type="caution">
    <text evidence="1">The sequence shown here is derived from an EMBL/GenBank/DDBJ whole genome shotgun (WGS) entry which is preliminary data.</text>
</comment>
<dbReference type="EMBL" id="JACAQB010000009">
    <property type="protein sequence ID" value="NWB98360.1"/>
    <property type="molecule type" value="Genomic_DNA"/>
</dbReference>
<name>A0A7Y7XEI0_9PSED</name>